<gene>
    <name evidence="6" type="ORF">APY94_10130</name>
</gene>
<evidence type="ECO:0000313" key="7">
    <source>
        <dbReference type="Proteomes" id="UP000053462"/>
    </source>
</evidence>
<comment type="subcellular location">
    <subcellularLocation>
        <location evidence="1">Membrane</location>
        <topology evidence="1">Multi-pass membrane protein</topology>
    </subcellularLocation>
</comment>
<dbReference type="STRING" id="227598.APY94_10130"/>
<feature type="transmembrane region" description="Helical" evidence="5">
    <location>
        <begin position="63"/>
        <end position="81"/>
    </location>
</feature>
<dbReference type="PANTHER" id="PTHR43359">
    <property type="entry name" value="FORMATE HYDROGENLYASE SUBUNIT 4"/>
    <property type="match status" value="1"/>
</dbReference>
<proteinExistence type="predicted"/>
<reference evidence="6 7" key="1">
    <citation type="submission" date="2015-10" db="EMBL/GenBank/DDBJ databases">
        <title>Draft genome sequence of Thermococcus celericrescens strain DSM 17994.</title>
        <authorList>
            <person name="Hong S.-J."/>
            <person name="Park C.-E."/>
            <person name="Shin J.-H."/>
        </authorList>
    </citation>
    <scope>NUCLEOTIDE SEQUENCE [LARGE SCALE GENOMIC DNA]</scope>
    <source>
        <strain evidence="6 7">DSM 17994</strain>
    </source>
</reference>
<protein>
    <submittedName>
        <fullName evidence="6">Hydrogenase</fullName>
    </submittedName>
</protein>
<feature type="transmembrane region" description="Helical" evidence="5">
    <location>
        <begin position="93"/>
        <end position="115"/>
    </location>
</feature>
<dbReference type="InterPro" id="IPR001694">
    <property type="entry name" value="NADH_UbQ_OxRdtase_su1/FPO"/>
</dbReference>
<evidence type="ECO:0000313" key="6">
    <source>
        <dbReference type="EMBL" id="KUH32432.1"/>
    </source>
</evidence>
<dbReference type="AlphaFoldDB" id="A0A100XWG6"/>
<dbReference type="OrthoDB" id="15253at2157"/>
<dbReference type="EMBL" id="LLYW01000035">
    <property type="protein sequence ID" value="KUH32432.1"/>
    <property type="molecule type" value="Genomic_DNA"/>
</dbReference>
<keyword evidence="2 5" id="KW-0812">Transmembrane</keyword>
<evidence type="ECO:0000256" key="3">
    <source>
        <dbReference type="ARBA" id="ARBA00022989"/>
    </source>
</evidence>
<feature type="transmembrane region" description="Helical" evidence="5">
    <location>
        <begin position="166"/>
        <end position="186"/>
    </location>
</feature>
<keyword evidence="4 5" id="KW-0472">Membrane</keyword>
<dbReference type="Proteomes" id="UP000053462">
    <property type="component" value="Unassembled WGS sequence"/>
</dbReference>
<evidence type="ECO:0000256" key="5">
    <source>
        <dbReference type="SAM" id="Phobius"/>
    </source>
</evidence>
<dbReference type="GO" id="GO:0005886">
    <property type="term" value="C:plasma membrane"/>
    <property type="evidence" value="ECO:0007669"/>
    <property type="project" value="TreeGrafter"/>
</dbReference>
<keyword evidence="3 5" id="KW-1133">Transmembrane helix</keyword>
<feature type="transmembrane region" description="Helical" evidence="5">
    <location>
        <begin position="270"/>
        <end position="290"/>
    </location>
</feature>
<sequence>MNAQDAAPIIVPLMVPFIDGVARKVRAVIQKRVGPSIVQSWYDLLSFLRIECNSPVDSLTFRLAPYIAFASAIGMLLFLPFGEKAPFGFEGDVIAFIYVFTMFSAAVVMGALNVPSSYTSAGAGREVTMSIVFKPLFAVVIGIFAMKTGALTIEGMTSALKPSISVLGAYLLLIYLTYVEAGFVPYDIAEAETELLGGPLAEYSGRLFAIMLWAFQIKRFAMIWLLASMLVLPFVSGSTVLLFQCGAFALLFLGMVVYEAMSARYRIDQAVRNGAMALTLGIFFLLVGWMGW</sequence>
<dbReference type="RefSeq" id="WP_058939513.1">
    <property type="nucleotide sequence ID" value="NZ_LLYW01000035.1"/>
</dbReference>
<keyword evidence="7" id="KW-1185">Reference proteome</keyword>
<feature type="transmembrane region" description="Helical" evidence="5">
    <location>
        <begin position="241"/>
        <end position="258"/>
    </location>
</feature>
<accession>A0A100XWG6</accession>
<dbReference type="Pfam" id="PF00146">
    <property type="entry name" value="NADHdh"/>
    <property type="match status" value="1"/>
</dbReference>
<organism evidence="6 7">
    <name type="scientific">Thermococcus celericrescens</name>
    <dbReference type="NCBI Taxonomy" id="227598"/>
    <lineage>
        <taxon>Archaea</taxon>
        <taxon>Methanobacteriati</taxon>
        <taxon>Methanobacteriota</taxon>
        <taxon>Thermococci</taxon>
        <taxon>Thermococcales</taxon>
        <taxon>Thermococcaceae</taxon>
        <taxon>Thermococcus</taxon>
    </lineage>
</organism>
<evidence type="ECO:0000256" key="2">
    <source>
        <dbReference type="ARBA" id="ARBA00022692"/>
    </source>
</evidence>
<dbReference type="InterPro" id="IPR052561">
    <property type="entry name" value="ComplexI_Subunit1"/>
</dbReference>
<feature type="transmembrane region" description="Helical" evidence="5">
    <location>
        <begin position="127"/>
        <end position="146"/>
    </location>
</feature>
<comment type="caution">
    <text evidence="6">The sequence shown here is derived from an EMBL/GenBank/DDBJ whole genome shotgun (WGS) entry which is preliminary data.</text>
</comment>
<evidence type="ECO:0000256" key="4">
    <source>
        <dbReference type="ARBA" id="ARBA00023136"/>
    </source>
</evidence>
<name>A0A100XWG6_9EURY</name>
<dbReference type="PANTHER" id="PTHR43359:SF1">
    <property type="entry name" value="FORMATE HYDROGENLYASE SUBUNIT 4-RELATED"/>
    <property type="match status" value="1"/>
</dbReference>
<evidence type="ECO:0000256" key="1">
    <source>
        <dbReference type="ARBA" id="ARBA00004141"/>
    </source>
</evidence>